<dbReference type="CDD" id="cd02440">
    <property type="entry name" value="AdoMet_MTases"/>
    <property type="match status" value="1"/>
</dbReference>
<dbReference type="Proteomes" id="UP000034883">
    <property type="component" value="Chromosome"/>
</dbReference>
<evidence type="ECO:0000256" key="1">
    <source>
        <dbReference type="SAM" id="MobiDB-lite"/>
    </source>
</evidence>
<reference evidence="2 3" key="1">
    <citation type="submission" date="2015-03" db="EMBL/GenBank/DDBJ databases">
        <title>Genome assembly of Sandaracinus amylolyticus DSM 53668.</title>
        <authorList>
            <person name="Sharma G."/>
            <person name="Subramanian S."/>
        </authorList>
    </citation>
    <scope>NUCLEOTIDE SEQUENCE [LARGE SCALE GENOMIC DNA]</scope>
    <source>
        <strain evidence="2 3">DSM 53668</strain>
    </source>
</reference>
<feature type="compositionally biased region" description="Basic and acidic residues" evidence="1">
    <location>
        <begin position="7"/>
        <end position="21"/>
    </location>
</feature>
<dbReference type="EMBL" id="CP011125">
    <property type="protein sequence ID" value="AKF04050.1"/>
    <property type="molecule type" value="Genomic_DNA"/>
</dbReference>
<dbReference type="GO" id="GO:0008168">
    <property type="term" value="F:methyltransferase activity"/>
    <property type="evidence" value="ECO:0007669"/>
    <property type="project" value="UniProtKB-KW"/>
</dbReference>
<feature type="region of interest" description="Disordered" evidence="1">
    <location>
        <begin position="1"/>
        <end position="21"/>
    </location>
</feature>
<evidence type="ECO:0000313" key="2">
    <source>
        <dbReference type="EMBL" id="AKF04050.1"/>
    </source>
</evidence>
<dbReference type="PANTHER" id="PTHR43464">
    <property type="entry name" value="METHYLTRANSFERASE"/>
    <property type="match status" value="1"/>
</dbReference>
<dbReference type="Pfam" id="PF08003">
    <property type="entry name" value="Methyltransf_9"/>
    <property type="match status" value="1"/>
</dbReference>
<protein>
    <submittedName>
        <fullName evidence="2">Methyltransferase type 11</fullName>
    </submittedName>
</protein>
<dbReference type="InterPro" id="IPR029063">
    <property type="entry name" value="SAM-dependent_MTases_sf"/>
</dbReference>
<dbReference type="InterPro" id="IPR027554">
    <property type="entry name" value="Meth_Rta_06860"/>
</dbReference>
<keyword evidence="2" id="KW-0808">Transferase</keyword>
<dbReference type="GO" id="GO:0032259">
    <property type="term" value="P:methylation"/>
    <property type="evidence" value="ECO:0007669"/>
    <property type="project" value="UniProtKB-KW"/>
</dbReference>
<name>A0A0F6W036_9BACT</name>
<dbReference type="KEGG" id="samy:DB32_001199"/>
<keyword evidence="2" id="KW-0489">Methyltransferase</keyword>
<dbReference type="InterPro" id="IPR027555">
    <property type="entry name" value="Mo5U34_MeTrfas-like"/>
</dbReference>
<dbReference type="SUPFAM" id="SSF53335">
    <property type="entry name" value="S-adenosyl-L-methionine-dependent methyltransferases"/>
    <property type="match status" value="1"/>
</dbReference>
<dbReference type="Gene3D" id="3.40.50.150">
    <property type="entry name" value="Vaccinia Virus protein VP39"/>
    <property type="match status" value="1"/>
</dbReference>
<evidence type="ECO:0000313" key="3">
    <source>
        <dbReference type="Proteomes" id="UP000034883"/>
    </source>
</evidence>
<keyword evidence="3" id="KW-1185">Reference proteome</keyword>
<dbReference type="PANTHER" id="PTHR43464:SF95">
    <property type="entry name" value="TRNA U34 CARBOXYMETHYLTRANSFERASE"/>
    <property type="match status" value="1"/>
</dbReference>
<dbReference type="AlphaFoldDB" id="A0A0F6W036"/>
<sequence>MSMQTERTARRAQSEVSRAEAERRIRELGPWFHNMELAGVMTAPEHFLGDYPRVKFAGFAHAIPDDLTGRSVLDVGCNAGFYSFEMKRRGASRVVGIDSDDRYLAQARLAADLTGLDVEFQKRSVYEVGAIGERFDLVIFMGVLYHLRHPLLALDLLHEHVVGDLLLFQSLQRGSDQVKDLEEDYPFVEREIFDDPGYPKMHFVERKYSQDPTNWWIPNRACVEAMLRSTGFTIVGHPEPEVYVCRKGRRARESGEWVVHRSVRVPEHTSEDGSQGGAA</sequence>
<accession>A0A0F6W036</accession>
<proteinExistence type="predicted"/>
<dbReference type="STRING" id="927083.DB32_001199"/>
<gene>
    <name evidence="2" type="ORF">DB32_001199</name>
</gene>
<dbReference type="NCBIfam" id="TIGR04290">
    <property type="entry name" value="meth_Rta_06860"/>
    <property type="match status" value="1"/>
</dbReference>
<organism evidence="2 3">
    <name type="scientific">Sandaracinus amylolyticus</name>
    <dbReference type="NCBI Taxonomy" id="927083"/>
    <lineage>
        <taxon>Bacteria</taxon>
        <taxon>Pseudomonadati</taxon>
        <taxon>Myxococcota</taxon>
        <taxon>Polyangia</taxon>
        <taxon>Polyangiales</taxon>
        <taxon>Sandaracinaceae</taxon>
        <taxon>Sandaracinus</taxon>
    </lineage>
</organism>